<proteinExistence type="predicted"/>
<sequence>MAQTTEYNKVELRVGTEEQFNAKVGTLPAGTLFGTTDSTVSKADLSTDLKNEINGKINKPSTPTTESAITINSSGTISTKPLTSITGKSEVYVGSTTPTNEDEILWINPDGTSSGGSGGGSNSYRHDIKGTCNNGVNVVVGLSLISGKSTEHTATEIRTFIGDAQIPVTVTKDGYMRGTAALAPVNGTAEYTLYGFIIDPTASSTLTPVFFSQTSINFTDVVTGL</sequence>
<evidence type="ECO:0000256" key="1">
    <source>
        <dbReference type="SAM" id="MobiDB-lite"/>
    </source>
</evidence>
<evidence type="ECO:0000313" key="2">
    <source>
        <dbReference type="EMBL" id="DAD82670.1"/>
    </source>
</evidence>
<protein>
    <submittedName>
        <fullName evidence="2">Uncharacterized protein</fullName>
    </submittedName>
</protein>
<organism evidence="2">
    <name type="scientific">Siphoviridae sp. ctrpg19</name>
    <dbReference type="NCBI Taxonomy" id="2826481"/>
    <lineage>
        <taxon>Viruses</taxon>
        <taxon>Duplodnaviria</taxon>
        <taxon>Heunggongvirae</taxon>
        <taxon>Uroviricota</taxon>
        <taxon>Caudoviricetes</taxon>
    </lineage>
</organism>
<feature type="region of interest" description="Disordered" evidence="1">
    <location>
        <begin position="101"/>
        <end position="122"/>
    </location>
</feature>
<accession>A0A8S5MKD6</accession>
<dbReference type="EMBL" id="BK014923">
    <property type="protein sequence ID" value="DAD82670.1"/>
    <property type="molecule type" value="Genomic_DNA"/>
</dbReference>
<name>A0A8S5MKD6_9CAUD</name>
<reference evidence="2" key="1">
    <citation type="journal article" date="2021" name="Proc. Natl. Acad. Sci. U.S.A.">
        <title>A Catalog of Tens of Thousands of Viruses from Human Metagenomes Reveals Hidden Associations with Chronic Diseases.</title>
        <authorList>
            <person name="Tisza M.J."/>
            <person name="Buck C.B."/>
        </authorList>
    </citation>
    <scope>NUCLEOTIDE SEQUENCE</scope>
    <source>
        <strain evidence="2">Ctrpg19</strain>
    </source>
</reference>